<dbReference type="InterPro" id="IPR052948">
    <property type="entry name" value="Low_temp-induced_all0457"/>
</dbReference>
<keyword evidence="3" id="KW-1185">Reference proteome</keyword>
<protein>
    <submittedName>
        <fullName evidence="2">General stress protein</fullName>
    </submittedName>
</protein>
<sequence>MKRIAGIFSKETQALRAIERLRTDGYRDDEISVITSDKENYDRLSRVVGDDVMSSTDIKAENAGEKAASGSVIGGIGGFLLGLGAMAVPGAGPVLAAGPIAGAITGAVAGGTIGGVAGLLTDYGIPEEEARQYEERITEGDIMILVDDDEERREAVYDNFYENESYIRDGYRKGDPGLNLDEDKVDLNDPLNDPRRLL</sequence>
<feature type="domain" description="General stress protein 17M-like" evidence="1">
    <location>
        <begin position="4"/>
        <end position="79"/>
    </location>
</feature>
<dbReference type="RefSeq" id="WP_207598945.1">
    <property type="nucleotide sequence ID" value="NZ_JAFNJU010000003.1"/>
</dbReference>
<comment type="caution">
    <text evidence="2">The sequence shown here is derived from an EMBL/GenBank/DDBJ whole genome shotgun (WGS) entry which is preliminary data.</text>
</comment>
<evidence type="ECO:0000313" key="2">
    <source>
        <dbReference type="EMBL" id="MBO1264432.1"/>
    </source>
</evidence>
<reference evidence="2" key="1">
    <citation type="submission" date="2021-03" db="EMBL/GenBank/DDBJ databases">
        <title>Proteiniclasticum marinus sp. nov., isolated from tidal flat sediment.</title>
        <authorList>
            <person name="Namirimu T."/>
            <person name="Yang J.-A."/>
            <person name="Yang S.-H."/>
            <person name="Kim Y.-J."/>
            <person name="Kwon K.K."/>
        </authorList>
    </citation>
    <scope>NUCLEOTIDE SEQUENCE</scope>
    <source>
        <strain evidence="2">SCR006</strain>
    </source>
</reference>
<dbReference type="InterPro" id="IPR025889">
    <property type="entry name" value="GSP17M-like_dom"/>
</dbReference>
<dbReference type="PANTHER" id="PTHR36109:SF2">
    <property type="entry name" value="MEMBRANE PROTEIN"/>
    <property type="match status" value="1"/>
</dbReference>
<dbReference type="Pfam" id="PF11181">
    <property type="entry name" value="YflT"/>
    <property type="match status" value="1"/>
</dbReference>
<dbReference type="PANTHER" id="PTHR36109">
    <property type="entry name" value="MEMBRANE PROTEIN-RELATED"/>
    <property type="match status" value="1"/>
</dbReference>
<proteinExistence type="predicted"/>
<evidence type="ECO:0000259" key="1">
    <source>
        <dbReference type="Pfam" id="PF11181"/>
    </source>
</evidence>
<dbReference type="EMBL" id="JAFNJU010000003">
    <property type="protein sequence ID" value="MBO1264432.1"/>
    <property type="molecule type" value="Genomic_DNA"/>
</dbReference>
<accession>A0A939KFG3</accession>
<dbReference type="Proteomes" id="UP000664218">
    <property type="component" value="Unassembled WGS sequence"/>
</dbReference>
<name>A0A939KFG3_9CLOT</name>
<dbReference type="AlphaFoldDB" id="A0A939KFG3"/>
<gene>
    <name evidence="2" type="ORF">J3A84_05175</name>
</gene>
<evidence type="ECO:0000313" key="3">
    <source>
        <dbReference type="Proteomes" id="UP000664218"/>
    </source>
</evidence>
<organism evidence="2 3">
    <name type="scientific">Proteiniclasticum aestuarii</name>
    <dbReference type="NCBI Taxonomy" id="2817862"/>
    <lineage>
        <taxon>Bacteria</taxon>
        <taxon>Bacillati</taxon>
        <taxon>Bacillota</taxon>
        <taxon>Clostridia</taxon>
        <taxon>Eubacteriales</taxon>
        <taxon>Clostridiaceae</taxon>
        <taxon>Proteiniclasticum</taxon>
    </lineage>
</organism>